<evidence type="ECO:0000256" key="5">
    <source>
        <dbReference type="ARBA" id="ARBA00022898"/>
    </source>
</evidence>
<dbReference type="GO" id="GO:0042423">
    <property type="term" value="P:catecholamine biosynthetic process"/>
    <property type="evidence" value="ECO:0007669"/>
    <property type="project" value="UniProtKB-KW"/>
</dbReference>
<keyword evidence="4" id="KW-0210">Decarboxylase</keyword>
<comment type="subunit">
    <text evidence="2">Homodimer.</text>
</comment>
<accession>A0A6H1V5N8</accession>
<dbReference type="GO" id="GO:0004058">
    <property type="term" value="F:aromatic-L-amino-acid decarboxylase activity"/>
    <property type="evidence" value="ECO:0007669"/>
    <property type="project" value="UniProtKB-EC"/>
</dbReference>
<keyword evidence="3" id="KW-0127">Catecholamine biosynthesis</keyword>
<evidence type="ECO:0000256" key="10">
    <source>
        <dbReference type="RuleBase" id="RU000382"/>
    </source>
</evidence>
<dbReference type="SUPFAM" id="SSF53383">
    <property type="entry name" value="PLP-dependent transferases"/>
    <property type="match status" value="1"/>
</dbReference>
<dbReference type="PRINTS" id="PR00800">
    <property type="entry name" value="YHDCRBOXLASE"/>
</dbReference>
<dbReference type="GO" id="GO:0042427">
    <property type="term" value="P:serotonin biosynthetic process"/>
    <property type="evidence" value="ECO:0007669"/>
    <property type="project" value="TreeGrafter"/>
</dbReference>
<dbReference type="PANTHER" id="PTHR11999:SF167">
    <property type="entry name" value="AROMATIC-L-AMINO-ACID DECARBOXYLASE"/>
    <property type="match status" value="1"/>
</dbReference>
<evidence type="ECO:0000256" key="8">
    <source>
        <dbReference type="ARBA" id="ARBA00040968"/>
    </source>
</evidence>
<dbReference type="GO" id="GO:0030170">
    <property type="term" value="F:pyridoxal phosphate binding"/>
    <property type="evidence" value="ECO:0007669"/>
    <property type="project" value="InterPro"/>
</dbReference>
<comment type="similarity">
    <text evidence="10">Belongs to the group II decarboxylase family.</text>
</comment>
<reference evidence="11" key="1">
    <citation type="journal article" date="2020" name="Dev. Comp. Immunol.">
        <title>Cloning and characterization of DOPA decarboxylase in Litopenaeus vannamei and its roles in catecholamine biosynthesis, immunocompetence, and antibacterial defense by dsRNA-mediated gene silencing.</title>
        <authorList>
            <person name="Lin H.Y."/>
            <person name="Kuo H.W."/>
            <person name="Song Y.L."/>
            <person name="Cheng W."/>
        </authorList>
    </citation>
    <scope>NUCLEOTIDE SEQUENCE</scope>
    <source>
        <tissue evidence="11">Brain</tissue>
    </source>
</reference>
<dbReference type="EMBL" id="MN956504">
    <property type="protein sequence ID" value="QIZ86619.1"/>
    <property type="molecule type" value="mRNA"/>
</dbReference>
<evidence type="ECO:0000256" key="4">
    <source>
        <dbReference type="ARBA" id="ARBA00022793"/>
    </source>
</evidence>
<proteinExistence type="evidence at transcript level"/>
<dbReference type="GO" id="GO:0019752">
    <property type="term" value="P:carboxylic acid metabolic process"/>
    <property type="evidence" value="ECO:0007669"/>
    <property type="project" value="InterPro"/>
</dbReference>
<name>A0A6H1V5N8_PENVA</name>
<dbReference type="Pfam" id="PF00282">
    <property type="entry name" value="Pyridoxal_deC"/>
    <property type="match status" value="1"/>
</dbReference>
<evidence type="ECO:0000256" key="6">
    <source>
        <dbReference type="ARBA" id="ARBA00023239"/>
    </source>
</evidence>
<dbReference type="InterPro" id="IPR015421">
    <property type="entry name" value="PyrdxlP-dep_Trfase_major"/>
</dbReference>
<dbReference type="Gene3D" id="1.20.1340.10">
    <property type="entry name" value="dopa decarboxylase, N-terminal domain"/>
    <property type="match status" value="1"/>
</dbReference>
<evidence type="ECO:0000256" key="2">
    <source>
        <dbReference type="ARBA" id="ARBA00011738"/>
    </source>
</evidence>
<evidence type="ECO:0000256" key="1">
    <source>
        <dbReference type="ARBA" id="ARBA00001933"/>
    </source>
</evidence>
<evidence type="ECO:0000256" key="7">
    <source>
        <dbReference type="ARBA" id="ARBA00038886"/>
    </source>
</evidence>
<dbReference type="FunFam" id="1.20.1340.10:FF:000001">
    <property type="entry name" value="Histidine decarboxylase"/>
    <property type="match status" value="1"/>
</dbReference>
<dbReference type="InterPro" id="IPR015424">
    <property type="entry name" value="PyrdxlP-dep_Trfase"/>
</dbReference>
<dbReference type="EC" id="4.1.1.28" evidence="7"/>
<keyword evidence="6 10" id="KW-0456">Lyase</keyword>
<dbReference type="Gene3D" id="3.40.640.10">
    <property type="entry name" value="Type I PLP-dependent aspartate aminotransferase-like (Major domain)"/>
    <property type="match status" value="1"/>
</dbReference>
<protein>
    <recommendedName>
        <fullName evidence="8">Aromatic-L-amino-acid decarboxylase</fullName>
        <ecNumber evidence="7">4.1.1.28</ecNumber>
    </recommendedName>
    <alternativeName>
        <fullName evidence="9">DOPA decarboxylase</fullName>
    </alternativeName>
</protein>
<dbReference type="InterPro" id="IPR009078">
    <property type="entry name" value="Ferritin-like_SF"/>
</dbReference>
<dbReference type="OrthoDB" id="639767at2759"/>
<dbReference type="GO" id="GO:0006520">
    <property type="term" value="P:amino acid metabolic process"/>
    <property type="evidence" value="ECO:0007669"/>
    <property type="project" value="InterPro"/>
</dbReference>
<dbReference type="InterPro" id="IPR010977">
    <property type="entry name" value="Aromatic_deC"/>
</dbReference>
<keyword evidence="5 10" id="KW-0663">Pyridoxal phosphate</keyword>
<evidence type="ECO:0000313" key="11">
    <source>
        <dbReference type="EMBL" id="QIZ86619.1"/>
    </source>
</evidence>
<dbReference type="PANTHER" id="PTHR11999">
    <property type="entry name" value="GROUP II PYRIDOXAL-5-PHOSPHATE DECARBOXYLASE"/>
    <property type="match status" value="1"/>
</dbReference>
<comment type="cofactor">
    <cofactor evidence="1 10">
        <name>pyridoxal 5'-phosphate</name>
        <dbReference type="ChEBI" id="CHEBI:597326"/>
    </cofactor>
</comment>
<evidence type="ECO:0000256" key="3">
    <source>
        <dbReference type="ARBA" id="ARBA00022584"/>
    </source>
</evidence>
<dbReference type="AlphaFoldDB" id="A0A6H1V5N8"/>
<dbReference type="SUPFAM" id="SSF47240">
    <property type="entry name" value="Ferritin-like"/>
    <property type="match status" value="1"/>
</dbReference>
<dbReference type="InterPro" id="IPR002129">
    <property type="entry name" value="PyrdxlP-dep_de-COase"/>
</dbReference>
<sequence>MDSEQFRAAAREMTDYVINYLENIRDRRVLPEVEPGYLRPLLPSRAPDSGEPWADVMADIERVIMPGVTHWHSPQFHAYFPTANSYPALLADMLCGAIGCIGFTWISSPACTELEVVMMDWLGQLLGLPKEFLAASGGTGGGVIQGTASEATLVAMLSARSRITKTLEASLPDYDPAIVTKFVCYSFDQAHSSVERASLLAGVKMRKVISDDNFSLRGPALRRAIQEDKQKGLIPFFVVGTIGATPACSFDNLREIGEVAQEFGMWHHVDAAYAGSALVCEEYRYLMDGVEYAHSIAFNDSLKYLYTSKQYDSQYMQRPGMAKYLMEASDFEWEEGLDFLKKYMQREGNIANFRSNMAVSGKGELTLAANEDKFQKFFETFTTLISDAETKFSEMNHGDFRTGNNVDYEICHYLDDKLEKNVARIYELKTHSTNLNKLKTLGVAVNAFDSAL</sequence>
<organism evidence="11">
    <name type="scientific">Penaeus vannamei</name>
    <name type="common">Whiteleg shrimp</name>
    <name type="synonym">Litopenaeus vannamei</name>
    <dbReference type="NCBI Taxonomy" id="6689"/>
    <lineage>
        <taxon>Eukaryota</taxon>
        <taxon>Metazoa</taxon>
        <taxon>Ecdysozoa</taxon>
        <taxon>Arthropoda</taxon>
        <taxon>Crustacea</taxon>
        <taxon>Multicrustacea</taxon>
        <taxon>Malacostraca</taxon>
        <taxon>Eumalacostraca</taxon>
        <taxon>Eucarida</taxon>
        <taxon>Decapoda</taxon>
        <taxon>Dendrobranchiata</taxon>
        <taxon>Penaeoidea</taxon>
        <taxon>Penaeidae</taxon>
        <taxon>Penaeus</taxon>
    </lineage>
</organism>
<evidence type="ECO:0000256" key="9">
    <source>
        <dbReference type="ARBA" id="ARBA00041275"/>
    </source>
</evidence>
<dbReference type="GO" id="GO:0005737">
    <property type="term" value="C:cytoplasm"/>
    <property type="evidence" value="ECO:0007669"/>
    <property type="project" value="TreeGrafter"/>
</dbReference>